<organism evidence="11 12">
    <name type="scientific">Hypholoma sublateritium (strain FD-334 SS-4)</name>
    <dbReference type="NCBI Taxonomy" id="945553"/>
    <lineage>
        <taxon>Eukaryota</taxon>
        <taxon>Fungi</taxon>
        <taxon>Dikarya</taxon>
        <taxon>Basidiomycota</taxon>
        <taxon>Agaricomycotina</taxon>
        <taxon>Agaricomycetes</taxon>
        <taxon>Agaricomycetidae</taxon>
        <taxon>Agaricales</taxon>
        <taxon>Agaricineae</taxon>
        <taxon>Strophariaceae</taxon>
        <taxon>Hypholoma</taxon>
    </lineage>
</organism>
<dbReference type="EMBL" id="KN817525">
    <property type="protein sequence ID" value="KJA27113.1"/>
    <property type="molecule type" value="Genomic_DNA"/>
</dbReference>
<evidence type="ECO:0000256" key="9">
    <source>
        <dbReference type="PROSITE-ProRule" id="PRU00282"/>
    </source>
</evidence>
<dbReference type="SUPFAM" id="SSF103506">
    <property type="entry name" value="Mitochondrial carrier"/>
    <property type="match status" value="1"/>
</dbReference>
<keyword evidence="4 9" id="KW-0812">Transmembrane</keyword>
<dbReference type="PANTHER" id="PTHR45624:SF9">
    <property type="entry name" value="CARRIER PROTEIN, PUTATIVE (AFU_ORTHOLOGUE AFUA_4G06390)-RELATED"/>
    <property type="match status" value="1"/>
</dbReference>
<dbReference type="AlphaFoldDB" id="A0A0D2MSY4"/>
<accession>A0A0D2MSY4</accession>
<evidence type="ECO:0000256" key="5">
    <source>
        <dbReference type="ARBA" id="ARBA00022737"/>
    </source>
</evidence>
<dbReference type="InterPro" id="IPR023395">
    <property type="entry name" value="MCP_dom_sf"/>
</dbReference>
<gene>
    <name evidence="11" type="ORF">HYPSUDRAFT_198404</name>
</gene>
<evidence type="ECO:0000256" key="3">
    <source>
        <dbReference type="ARBA" id="ARBA00022448"/>
    </source>
</evidence>
<keyword evidence="6" id="KW-1133">Transmembrane helix</keyword>
<evidence type="ECO:0000256" key="1">
    <source>
        <dbReference type="ARBA" id="ARBA00004225"/>
    </source>
</evidence>
<dbReference type="InterPro" id="IPR018108">
    <property type="entry name" value="MCP_transmembrane"/>
</dbReference>
<proteinExistence type="inferred from homology"/>
<evidence type="ECO:0000256" key="2">
    <source>
        <dbReference type="ARBA" id="ARBA00006375"/>
    </source>
</evidence>
<evidence type="ECO:0000256" key="7">
    <source>
        <dbReference type="ARBA" id="ARBA00023128"/>
    </source>
</evidence>
<dbReference type="GO" id="GO:0031966">
    <property type="term" value="C:mitochondrial membrane"/>
    <property type="evidence" value="ECO:0007669"/>
    <property type="project" value="UniProtKB-SubCell"/>
</dbReference>
<dbReference type="InterPro" id="IPR002067">
    <property type="entry name" value="MCP"/>
</dbReference>
<evidence type="ECO:0000313" key="12">
    <source>
        <dbReference type="Proteomes" id="UP000054270"/>
    </source>
</evidence>
<dbReference type="PROSITE" id="PS50920">
    <property type="entry name" value="SOLCAR"/>
    <property type="match status" value="3"/>
</dbReference>
<evidence type="ECO:0000313" key="11">
    <source>
        <dbReference type="EMBL" id="KJA27113.1"/>
    </source>
</evidence>
<name>A0A0D2MSY4_HYPSF</name>
<protein>
    <recommendedName>
        <fullName evidence="13">Mitochondrial carrier</fullName>
    </recommendedName>
</protein>
<dbReference type="PANTHER" id="PTHR45624">
    <property type="entry name" value="MITOCHONDRIAL BASIC AMINO ACIDS TRANSPORTER-RELATED"/>
    <property type="match status" value="1"/>
</dbReference>
<dbReference type="OrthoDB" id="2382881at2759"/>
<evidence type="ECO:0008006" key="13">
    <source>
        <dbReference type="Google" id="ProtNLM"/>
    </source>
</evidence>
<evidence type="ECO:0000256" key="8">
    <source>
        <dbReference type="ARBA" id="ARBA00023136"/>
    </source>
</evidence>
<sequence>MDGKRTSNPVYDADKYHDFLRNNKAVVCALSASYVSTFAGYPLDSIKSRLQTTKTRITIPKLAMLVYREEGIMGFYRGLWIPLMTISFVRAASFTIYSRTKENFRENNILCRDSIVDVSLTGGVSGAMSGALISFGSAPFELVKVRRQLEYTIAASKGVTMVKPPGTVEAVKDIYRANGLKGLYTGFPLHFVRDTAGTALYFLEYDGMRHLLGRQRSGEQGATPSWLPIHAQLVPFVCGSLSGVTSWALIYPLDVVKTKVQQRALAGERYRTPWETLYRLVRGAFCPDPNSPKPILAGITRIYRGLGVSALRSITTHGLLWTLFDMTAHYIDNLPPSLRADRAEVPY</sequence>
<dbReference type="Proteomes" id="UP000054270">
    <property type="component" value="Unassembled WGS sequence"/>
</dbReference>
<dbReference type="PRINTS" id="PR00926">
    <property type="entry name" value="MITOCARRIER"/>
</dbReference>
<dbReference type="InterPro" id="IPR050567">
    <property type="entry name" value="Mitochondrial_Carrier"/>
</dbReference>
<feature type="repeat" description="Solcar" evidence="9">
    <location>
        <begin position="230"/>
        <end position="330"/>
    </location>
</feature>
<evidence type="ECO:0000256" key="10">
    <source>
        <dbReference type="RuleBase" id="RU000488"/>
    </source>
</evidence>
<keyword evidence="12" id="KW-1185">Reference proteome</keyword>
<evidence type="ECO:0000256" key="6">
    <source>
        <dbReference type="ARBA" id="ARBA00022989"/>
    </source>
</evidence>
<comment type="similarity">
    <text evidence="2 10">Belongs to the mitochondrial carrier (TC 2.A.29) family.</text>
</comment>
<feature type="repeat" description="Solcar" evidence="9">
    <location>
        <begin position="20"/>
        <end position="103"/>
    </location>
</feature>
<comment type="subcellular location">
    <subcellularLocation>
        <location evidence="1">Mitochondrion membrane</location>
        <topology evidence="1">Multi-pass membrane protein</topology>
    </subcellularLocation>
</comment>
<evidence type="ECO:0000256" key="4">
    <source>
        <dbReference type="ARBA" id="ARBA00022692"/>
    </source>
</evidence>
<dbReference type="STRING" id="945553.A0A0D2MSY4"/>
<dbReference type="Gene3D" id="1.50.40.10">
    <property type="entry name" value="Mitochondrial carrier domain"/>
    <property type="match status" value="1"/>
</dbReference>
<dbReference type="OMA" id="NRRMYRG"/>
<keyword evidence="8 9" id="KW-0472">Membrane</keyword>
<reference evidence="12" key="1">
    <citation type="submission" date="2014-04" db="EMBL/GenBank/DDBJ databases">
        <title>Evolutionary Origins and Diversification of the Mycorrhizal Mutualists.</title>
        <authorList>
            <consortium name="DOE Joint Genome Institute"/>
            <consortium name="Mycorrhizal Genomics Consortium"/>
            <person name="Kohler A."/>
            <person name="Kuo A."/>
            <person name="Nagy L.G."/>
            <person name="Floudas D."/>
            <person name="Copeland A."/>
            <person name="Barry K.W."/>
            <person name="Cichocki N."/>
            <person name="Veneault-Fourrey C."/>
            <person name="LaButti K."/>
            <person name="Lindquist E.A."/>
            <person name="Lipzen A."/>
            <person name="Lundell T."/>
            <person name="Morin E."/>
            <person name="Murat C."/>
            <person name="Riley R."/>
            <person name="Ohm R."/>
            <person name="Sun H."/>
            <person name="Tunlid A."/>
            <person name="Henrissat B."/>
            <person name="Grigoriev I.V."/>
            <person name="Hibbett D.S."/>
            <person name="Martin F."/>
        </authorList>
    </citation>
    <scope>NUCLEOTIDE SEQUENCE [LARGE SCALE GENOMIC DNA]</scope>
    <source>
        <strain evidence="12">FD-334 SS-4</strain>
    </source>
</reference>
<dbReference type="Pfam" id="PF00153">
    <property type="entry name" value="Mito_carr"/>
    <property type="match status" value="3"/>
</dbReference>
<keyword evidence="7" id="KW-0496">Mitochondrion</keyword>
<dbReference type="GO" id="GO:0022857">
    <property type="term" value="F:transmembrane transporter activity"/>
    <property type="evidence" value="ECO:0007669"/>
    <property type="project" value="TreeGrafter"/>
</dbReference>
<keyword evidence="5" id="KW-0677">Repeat</keyword>
<feature type="repeat" description="Solcar" evidence="9">
    <location>
        <begin position="117"/>
        <end position="211"/>
    </location>
</feature>
<keyword evidence="3 10" id="KW-0813">Transport</keyword>